<keyword evidence="3" id="KW-1185">Reference proteome</keyword>
<evidence type="ECO:0000313" key="4">
    <source>
        <dbReference type="Proteomes" id="UP000199671"/>
    </source>
</evidence>
<name>A0A1H0FM80_9ACTO</name>
<sequence>MPEVTAAEFDVAEGGMRKVLPAAATAFGRERQSEADSGSFDVTDVE</sequence>
<evidence type="ECO:0000313" key="1">
    <source>
        <dbReference type="EMBL" id="SDM64545.1"/>
    </source>
</evidence>
<organism evidence="2 3">
    <name type="scientific">Actinomyces ruminicola</name>
    <dbReference type="NCBI Taxonomy" id="332524"/>
    <lineage>
        <taxon>Bacteria</taxon>
        <taxon>Bacillati</taxon>
        <taxon>Actinomycetota</taxon>
        <taxon>Actinomycetes</taxon>
        <taxon>Actinomycetales</taxon>
        <taxon>Actinomycetaceae</taxon>
        <taxon>Actinomyces</taxon>
    </lineage>
</organism>
<reference evidence="3" key="2">
    <citation type="submission" date="2016-10" db="EMBL/GenBank/DDBJ databases">
        <authorList>
            <person name="Varghese N."/>
            <person name="Submissions S."/>
        </authorList>
    </citation>
    <scope>NUCLEOTIDE SEQUENCE [LARGE SCALE GENOMIC DNA]</scope>
    <source>
        <strain evidence="3">DSM 27982</strain>
    </source>
</reference>
<dbReference type="EMBL" id="FNHU01000005">
    <property type="protein sequence ID" value="SDM64545.1"/>
    <property type="molecule type" value="Genomic_DNA"/>
</dbReference>
<protein>
    <submittedName>
        <fullName evidence="2">Uncharacterized protein</fullName>
    </submittedName>
</protein>
<accession>A0A1H0FM80</accession>
<reference evidence="2 4" key="1">
    <citation type="submission" date="2016-10" db="EMBL/GenBank/DDBJ databases">
        <authorList>
            <person name="de Groot N.N."/>
        </authorList>
    </citation>
    <scope>NUCLEOTIDE SEQUENCE [LARGE SCALE GENOMIC DNA]</scope>
    <source>
        <strain evidence="2">DSM 27982</strain>
        <strain evidence="1 4">KPR-7B</strain>
    </source>
</reference>
<dbReference type="EMBL" id="FNIM01000035">
    <property type="protein sequence ID" value="SDN95747.1"/>
    <property type="molecule type" value="Genomic_DNA"/>
</dbReference>
<dbReference type="AlphaFoldDB" id="A0A1H0FM80"/>
<evidence type="ECO:0000313" key="2">
    <source>
        <dbReference type="EMBL" id="SDN95747.1"/>
    </source>
</evidence>
<gene>
    <name evidence="1" type="ORF">SAMN04487766_1052</name>
    <name evidence="2" type="ORF">SAMN05216355_1354</name>
</gene>
<dbReference type="Proteomes" id="UP000198541">
    <property type="component" value="Unassembled WGS sequence"/>
</dbReference>
<proteinExistence type="predicted"/>
<evidence type="ECO:0000313" key="3">
    <source>
        <dbReference type="Proteomes" id="UP000198541"/>
    </source>
</evidence>
<dbReference type="RefSeq" id="WP_176760816.1">
    <property type="nucleotide sequence ID" value="NZ_FNHU01000005.1"/>
</dbReference>
<dbReference type="Proteomes" id="UP000199671">
    <property type="component" value="Unassembled WGS sequence"/>
</dbReference>